<accession>A0ABT8ADF7</accession>
<sequence length="170" mass="18148">MSDPGLAQPLDEVSGLPPATAARTARITLAASRYCALSGWAVVGEMPLPNGRRADLLALLPDGGFVIIEVKSCARDYLADGKWPEYRDYCDRLYFAVDLDFPQALLPEAAGLLVAEGGEAVRLREAPAHPLAPARRRALLHRFATLAAVRLAALADPAGHAARRAALRAE</sequence>
<name>A0ABT8ADF7_9PROT</name>
<comment type="caution">
    <text evidence="1">The sequence shown here is derived from an EMBL/GenBank/DDBJ whole genome shotgun (WGS) entry which is preliminary data.</text>
</comment>
<evidence type="ECO:0000313" key="1">
    <source>
        <dbReference type="EMBL" id="MDN3567789.1"/>
    </source>
</evidence>
<dbReference type="Pfam" id="PF06319">
    <property type="entry name" value="MmcB-like"/>
    <property type="match status" value="1"/>
</dbReference>
<dbReference type="Proteomes" id="UP001529369">
    <property type="component" value="Unassembled WGS sequence"/>
</dbReference>
<proteinExistence type="predicted"/>
<dbReference type="EMBL" id="JAUFPN010000197">
    <property type="protein sequence ID" value="MDN3567789.1"/>
    <property type="molecule type" value="Genomic_DNA"/>
</dbReference>
<dbReference type="InterPro" id="IPR009394">
    <property type="entry name" value="MmcB-like"/>
</dbReference>
<organism evidence="1 2">
    <name type="scientific">Paeniroseomonas aquatica</name>
    <dbReference type="NCBI Taxonomy" id="373043"/>
    <lineage>
        <taxon>Bacteria</taxon>
        <taxon>Pseudomonadati</taxon>
        <taxon>Pseudomonadota</taxon>
        <taxon>Alphaproteobacteria</taxon>
        <taxon>Acetobacterales</taxon>
        <taxon>Acetobacteraceae</taxon>
        <taxon>Paeniroseomonas</taxon>
    </lineage>
</organism>
<keyword evidence="2" id="KW-1185">Reference proteome</keyword>
<protein>
    <submittedName>
        <fullName evidence="1">MmcB family DNA repair protein</fullName>
    </submittedName>
</protein>
<gene>
    <name evidence="1" type="ORF">QWZ14_25705</name>
</gene>
<reference evidence="2" key="1">
    <citation type="journal article" date="2019" name="Int. J. Syst. Evol. Microbiol.">
        <title>The Global Catalogue of Microorganisms (GCM) 10K type strain sequencing project: providing services to taxonomists for standard genome sequencing and annotation.</title>
        <authorList>
            <consortium name="The Broad Institute Genomics Platform"/>
            <consortium name="The Broad Institute Genome Sequencing Center for Infectious Disease"/>
            <person name="Wu L."/>
            <person name="Ma J."/>
        </authorList>
    </citation>
    <scope>NUCLEOTIDE SEQUENCE [LARGE SCALE GENOMIC DNA]</scope>
    <source>
        <strain evidence="2">CECT 7131</strain>
    </source>
</reference>
<dbReference type="RefSeq" id="WP_290319854.1">
    <property type="nucleotide sequence ID" value="NZ_JAUFPN010000197.1"/>
</dbReference>
<evidence type="ECO:0000313" key="2">
    <source>
        <dbReference type="Proteomes" id="UP001529369"/>
    </source>
</evidence>